<dbReference type="GO" id="GO:0008270">
    <property type="term" value="F:zinc ion binding"/>
    <property type="evidence" value="ECO:0007669"/>
    <property type="project" value="UniProtKB-KW"/>
</dbReference>
<feature type="region of interest" description="Disordered" evidence="2">
    <location>
        <begin position="130"/>
        <end position="163"/>
    </location>
</feature>
<feature type="domain" description="SWIM-type" evidence="3">
    <location>
        <begin position="694"/>
        <end position="729"/>
    </location>
</feature>
<comment type="caution">
    <text evidence="4">The sequence shown here is derived from an EMBL/GenBank/DDBJ whole genome shotgun (WGS) entry which is preliminary data.</text>
</comment>
<dbReference type="Proteomes" id="UP000693970">
    <property type="component" value="Unassembled WGS sequence"/>
</dbReference>
<organism evidence="4 5">
    <name type="scientific">Nitzschia inconspicua</name>
    <dbReference type="NCBI Taxonomy" id="303405"/>
    <lineage>
        <taxon>Eukaryota</taxon>
        <taxon>Sar</taxon>
        <taxon>Stramenopiles</taxon>
        <taxon>Ochrophyta</taxon>
        <taxon>Bacillariophyta</taxon>
        <taxon>Bacillariophyceae</taxon>
        <taxon>Bacillariophycidae</taxon>
        <taxon>Bacillariales</taxon>
        <taxon>Bacillariaceae</taxon>
        <taxon>Nitzschia</taxon>
    </lineage>
</organism>
<name>A0A9K3KZE0_9STRA</name>
<keyword evidence="1" id="KW-0862">Zinc</keyword>
<keyword evidence="5" id="KW-1185">Reference proteome</keyword>
<protein>
    <submittedName>
        <fullName evidence="4">MULE transposase domain containing protein</fullName>
    </submittedName>
</protein>
<reference evidence="4" key="2">
    <citation type="submission" date="2021-04" db="EMBL/GenBank/DDBJ databases">
        <authorList>
            <person name="Podell S."/>
        </authorList>
    </citation>
    <scope>NUCLEOTIDE SEQUENCE</scope>
    <source>
        <strain evidence="4">Hildebrandi</strain>
    </source>
</reference>
<feature type="compositionally biased region" description="Basic and acidic residues" evidence="2">
    <location>
        <begin position="130"/>
        <end position="142"/>
    </location>
</feature>
<evidence type="ECO:0000256" key="1">
    <source>
        <dbReference type="PROSITE-ProRule" id="PRU00325"/>
    </source>
</evidence>
<feature type="region of interest" description="Disordered" evidence="2">
    <location>
        <begin position="606"/>
        <end position="628"/>
    </location>
</feature>
<dbReference type="InterPro" id="IPR018289">
    <property type="entry name" value="MULE_transposase_dom"/>
</dbReference>
<keyword evidence="1" id="KW-0479">Metal-binding</keyword>
<evidence type="ECO:0000313" key="5">
    <source>
        <dbReference type="Proteomes" id="UP000693970"/>
    </source>
</evidence>
<dbReference type="AlphaFoldDB" id="A0A9K3KZE0"/>
<evidence type="ECO:0000313" key="4">
    <source>
        <dbReference type="EMBL" id="KAG7351961.1"/>
    </source>
</evidence>
<evidence type="ECO:0000259" key="3">
    <source>
        <dbReference type="PROSITE" id="PS50966"/>
    </source>
</evidence>
<gene>
    <name evidence="4" type="ORF">IV203_008009</name>
</gene>
<dbReference type="Pfam" id="PF04434">
    <property type="entry name" value="SWIM"/>
    <property type="match status" value="1"/>
</dbReference>
<feature type="compositionally biased region" description="Basic residues" evidence="2">
    <location>
        <begin position="950"/>
        <end position="964"/>
    </location>
</feature>
<reference evidence="4" key="1">
    <citation type="journal article" date="2021" name="Sci. Rep.">
        <title>Diploid genomic architecture of Nitzschia inconspicua, an elite biomass production diatom.</title>
        <authorList>
            <person name="Oliver A."/>
            <person name="Podell S."/>
            <person name="Pinowska A."/>
            <person name="Traller J.C."/>
            <person name="Smith S.R."/>
            <person name="McClure R."/>
            <person name="Beliaev A."/>
            <person name="Bohutskyi P."/>
            <person name="Hill E.A."/>
            <person name="Rabines A."/>
            <person name="Zheng H."/>
            <person name="Allen L.Z."/>
            <person name="Kuo A."/>
            <person name="Grigoriev I.V."/>
            <person name="Allen A.E."/>
            <person name="Hazlebeck D."/>
            <person name="Allen E.E."/>
        </authorList>
    </citation>
    <scope>NUCLEOTIDE SEQUENCE</scope>
    <source>
        <strain evidence="4">Hildebrandi</strain>
    </source>
</reference>
<feature type="region of interest" description="Disordered" evidence="2">
    <location>
        <begin position="928"/>
        <end position="964"/>
    </location>
</feature>
<dbReference type="Pfam" id="PF10551">
    <property type="entry name" value="MULE"/>
    <property type="match status" value="1"/>
</dbReference>
<feature type="compositionally biased region" description="Polar residues" evidence="2">
    <location>
        <begin position="147"/>
        <end position="160"/>
    </location>
</feature>
<dbReference type="PROSITE" id="PS50966">
    <property type="entry name" value="ZF_SWIM"/>
    <property type="match status" value="1"/>
</dbReference>
<dbReference type="InterPro" id="IPR007527">
    <property type="entry name" value="Znf_SWIM"/>
</dbReference>
<keyword evidence="1" id="KW-0863">Zinc-finger</keyword>
<sequence>MTTTTIVPTETQLQRSSGLHPELQQLYDRSCDWECKLSFEEVDESKNGDRRKHNLCECLKEGNEYMFPAKFHGLAAKEKLVTALKLSALKAGFCLVTGSSTMSLPPTTKRCAERVRATVIRFQCDHGRLHRQEGPKSSKSTDMDVCNSDSTGQPIVSKKNTSAKRPLTRDRLCPFHLTVYMIREDSVVDAGRWFLGKLLKDNRPTCARHRGHIRIAPDLLPKHIRTMSDEEKKLARECSQLHFSATASAALLNIRNELGVAHTPAQLHYMSTQERITELGLALSATNADKLVKSFSNRTDVCWAIMTFDPQAGVLLESTVKGRKEQLKLERDDDEHASFELLHNQNKLSSSQKLLLIFLFATVEEMRLLQMHPESISCDVTFGTENTKKQLFTLATRDGNNKAFNCGVAYIPNGQAWVFWHCFRYCLKTLWGETVTKRVSLMCTDGCVQEYQAFINNTGEGGTFPNAVHTLCYFHTATLSFNKNVSLPVGTDPEEMHRAIDVVRWFVKSWFFDLESCEEYNHSRSYLIAWLEQGSGSVLKPHIVNSIKTWVTTHLRPLEKMWLNFERLYLCTMDLRTTSISESMHASMKSGFDGVRAGMDTTSSANAVVGKSTRRQKQQQRLNAREQERTVKWSEMPTTRHLTEYCLMKAKEEWDVANSLVVIHAKMDPGEWWVFKEHDSCGGLSAPPGYTRLRRVKVVHQNFLWCSCGLPSRMKYPCRHIYAVTKQVSMNRFGVRWHSQFQHYYGRDGAEDWTAVFDSMMADEFERDNKNGEVINIEGMDFLSEQPESWLSIQDDNNTLVAQGKHLHELTWVQKKVAVKGVPLPEIRMTVEAAIRGTNDEQEPIFEVGTDDDQEPMFEVECHIPDTIHNLQVSQQNAVTSLRHQKNAADAQVTELFRTALNLAGQRSGHIELLKDHLQEVIRKMNSDIASGNEHHKRSSGYAFPETGRSNKRVEKRKKSAGEF</sequence>
<evidence type="ECO:0000256" key="2">
    <source>
        <dbReference type="SAM" id="MobiDB-lite"/>
    </source>
</evidence>
<proteinExistence type="predicted"/>
<dbReference type="EMBL" id="JAGRRH010000017">
    <property type="protein sequence ID" value="KAG7351961.1"/>
    <property type="molecule type" value="Genomic_DNA"/>
</dbReference>
<accession>A0A9K3KZE0</accession>